<protein>
    <submittedName>
        <fullName evidence="2">Uncharacterized protein</fullName>
    </submittedName>
</protein>
<dbReference type="OrthoDB" id="6783743at2759"/>
<reference evidence="2" key="1">
    <citation type="submission" date="2021-12" db="EMBL/GenBank/DDBJ databases">
        <authorList>
            <person name="King R."/>
        </authorList>
    </citation>
    <scope>NUCLEOTIDE SEQUENCE</scope>
</reference>
<dbReference type="AlphaFoldDB" id="A0A9P0B156"/>
<gene>
    <name evidence="2" type="ORF">MELIAE_LOCUS6553</name>
</gene>
<dbReference type="Proteomes" id="UP001154078">
    <property type="component" value="Chromosome 4"/>
</dbReference>
<evidence type="ECO:0000313" key="3">
    <source>
        <dbReference type="Proteomes" id="UP001154078"/>
    </source>
</evidence>
<dbReference type="EMBL" id="OV121135">
    <property type="protein sequence ID" value="CAH0555117.1"/>
    <property type="molecule type" value="Genomic_DNA"/>
</dbReference>
<organism evidence="2 3">
    <name type="scientific">Brassicogethes aeneus</name>
    <name type="common">Rape pollen beetle</name>
    <name type="synonym">Meligethes aeneus</name>
    <dbReference type="NCBI Taxonomy" id="1431903"/>
    <lineage>
        <taxon>Eukaryota</taxon>
        <taxon>Metazoa</taxon>
        <taxon>Ecdysozoa</taxon>
        <taxon>Arthropoda</taxon>
        <taxon>Hexapoda</taxon>
        <taxon>Insecta</taxon>
        <taxon>Pterygota</taxon>
        <taxon>Neoptera</taxon>
        <taxon>Endopterygota</taxon>
        <taxon>Coleoptera</taxon>
        <taxon>Polyphaga</taxon>
        <taxon>Cucujiformia</taxon>
        <taxon>Nitidulidae</taxon>
        <taxon>Meligethinae</taxon>
        <taxon>Brassicogethes</taxon>
    </lineage>
</organism>
<evidence type="ECO:0000256" key="1">
    <source>
        <dbReference type="SAM" id="MobiDB-lite"/>
    </source>
</evidence>
<sequence length="250" mass="28812">MATLGHVLEVNKELCKLCNRKALTNTVECENCENVLHCCDLKNIPVTQDKAICCEDNYTDALGTETLDGKIAQLKLETKEKTELTEIKEKITTKTNTNNKENNSTYQQAAPAAPKTNTHKTDDRQKTNVNKNKINNHETKINTGLKITGSAKPEENIVFKATEKKEWIYVGRARPETTEKHIKDYLISKFPNENFEISEIKKHESSTSKNKSFKIGMQYSIKDEVLKPEIWPENLIIKKFWFFRPDYKKQ</sequence>
<evidence type="ECO:0000313" key="2">
    <source>
        <dbReference type="EMBL" id="CAH0555117.1"/>
    </source>
</evidence>
<name>A0A9P0B156_BRAAE</name>
<feature type="compositionally biased region" description="Low complexity" evidence="1">
    <location>
        <begin position="93"/>
        <end position="103"/>
    </location>
</feature>
<accession>A0A9P0B156</accession>
<proteinExistence type="predicted"/>
<feature type="region of interest" description="Disordered" evidence="1">
    <location>
        <begin position="90"/>
        <end position="137"/>
    </location>
</feature>
<keyword evidence="3" id="KW-1185">Reference proteome</keyword>